<name>A0AAU7D6D4_9BACT</name>
<reference evidence="2" key="1">
    <citation type="submission" date="2023-03" db="EMBL/GenBank/DDBJ databases">
        <title>Edaphobacter sp.</title>
        <authorList>
            <person name="Huber K.J."/>
            <person name="Papendorf J."/>
            <person name="Pilke C."/>
            <person name="Bunk B."/>
            <person name="Sproeer C."/>
            <person name="Pester M."/>
        </authorList>
    </citation>
    <scope>NUCLEOTIDE SEQUENCE</scope>
    <source>
        <strain evidence="2">DSM 109920</strain>
    </source>
</reference>
<gene>
    <name evidence="2" type="ORF">P8936_16385</name>
</gene>
<dbReference type="AlphaFoldDB" id="A0AAU7D6D4"/>
<dbReference type="RefSeq" id="WP_348269726.1">
    <property type="nucleotide sequence ID" value="NZ_CP121195.1"/>
</dbReference>
<accession>A0AAU7D6D4</accession>
<feature type="region of interest" description="Disordered" evidence="1">
    <location>
        <begin position="51"/>
        <end position="71"/>
    </location>
</feature>
<dbReference type="EMBL" id="CP121195">
    <property type="protein sequence ID" value="XBH13244.1"/>
    <property type="molecule type" value="Genomic_DNA"/>
</dbReference>
<sequence length="120" mass="13604">MSDCKDLHKFIMGEFHVDGWKSDWRKAMEADFAARGVSGDSRTVIQIRRKSVAKRKTPAPPVKGRTKSDYMRDRRAKAINEGRCVDCQNVPAKKGQTCCFTCQAKRTAREVKRNQAKKAA</sequence>
<evidence type="ECO:0000313" key="2">
    <source>
        <dbReference type="EMBL" id="XBH13244.1"/>
    </source>
</evidence>
<proteinExistence type="predicted"/>
<organism evidence="2">
    <name type="scientific">Edaphobacter paludis</name>
    <dbReference type="NCBI Taxonomy" id="3035702"/>
    <lineage>
        <taxon>Bacteria</taxon>
        <taxon>Pseudomonadati</taxon>
        <taxon>Acidobacteriota</taxon>
        <taxon>Terriglobia</taxon>
        <taxon>Terriglobales</taxon>
        <taxon>Acidobacteriaceae</taxon>
        <taxon>Edaphobacter</taxon>
    </lineage>
</organism>
<protein>
    <submittedName>
        <fullName evidence="2">Uncharacterized protein</fullName>
    </submittedName>
</protein>
<evidence type="ECO:0000256" key="1">
    <source>
        <dbReference type="SAM" id="MobiDB-lite"/>
    </source>
</evidence>